<feature type="region of interest" description="Disordered" evidence="1">
    <location>
        <begin position="20"/>
        <end position="56"/>
    </location>
</feature>
<evidence type="ECO:0000313" key="3">
    <source>
        <dbReference type="Proteomes" id="UP000712600"/>
    </source>
</evidence>
<reference evidence="2" key="1">
    <citation type="submission" date="2019-12" db="EMBL/GenBank/DDBJ databases">
        <title>Genome sequencing and annotation of Brassica cretica.</title>
        <authorList>
            <person name="Studholme D.J."/>
            <person name="Sarris P."/>
        </authorList>
    </citation>
    <scope>NUCLEOTIDE SEQUENCE</scope>
    <source>
        <strain evidence="2">PFS-109/04</strain>
        <tissue evidence="2">Leaf</tissue>
    </source>
</reference>
<sequence length="111" mass="12556">MPNTRNGVFRTRYVSSLVAKTLDPKTKEEPHSKKTSGGDESAGFARPQSRQNPIRFSNRFRILRSSRHSEAKRFDVQAKLQISVGERKDKMRSWRSSGISLKASAISSDTM</sequence>
<comment type="caution">
    <text evidence="2">The sequence shown here is derived from an EMBL/GenBank/DDBJ whole genome shotgun (WGS) entry which is preliminary data.</text>
</comment>
<evidence type="ECO:0000256" key="1">
    <source>
        <dbReference type="SAM" id="MobiDB-lite"/>
    </source>
</evidence>
<feature type="compositionally biased region" description="Basic and acidic residues" evidence="1">
    <location>
        <begin position="22"/>
        <end position="32"/>
    </location>
</feature>
<dbReference type="Proteomes" id="UP000712600">
    <property type="component" value="Unassembled WGS sequence"/>
</dbReference>
<name>A0A8S9P6K0_BRACR</name>
<protein>
    <submittedName>
        <fullName evidence="2">Uncharacterized protein</fullName>
    </submittedName>
</protein>
<gene>
    <name evidence="2" type="ORF">F2Q69_00002558</name>
</gene>
<organism evidence="2 3">
    <name type="scientific">Brassica cretica</name>
    <name type="common">Mustard</name>
    <dbReference type="NCBI Taxonomy" id="69181"/>
    <lineage>
        <taxon>Eukaryota</taxon>
        <taxon>Viridiplantae</taxon>
        <taxon>Streptophyta</taxon>
        <taxon>Embryophyta</taxon>
        <taxon>Tracheophyta</taxon>
        <taxon>Spermatophyta</taxon>
        <taxon>Magnoliopsida</taxon>
        <taxon>eudicotyledons</taxon>
        <taxon>Gunneridae</taxon>
        <taxon>Pentapetalae</taxon>
        <taxon>rosids</taxon>
        <taxon>malvids</taxon>
        <taxon>Brassicales</taxon>
        <taxon>Brassicaceae</taxon>
        <taxon>Brassiceae</taxon>
        <taxon>Brassica</taxon>
    </lineage>
</organism>
<dbReference type="AlphaFoldDB" id="A0A8S9P6K0"/>
<dbReference type="EMBL" id="QGKX02001521">
    <property type="protein sequence ID" value="KAF3508563.1"/>
    <property type="molecule type" value="Genomic_DNA"/>
</dbReference>
<evidence type="ECO:0000313" key="2">
    <source>
        <dbReference type="EMBL" id="KAF3508563.1"/>
    </source>
</evidence>
<proteinExistence type="predicted"/>
<accession>A0A8S9P6K0</accession>